<dbReference type="SUPFAM" id="SSF52540">
    <property type="entry name" value="P-loop containing nucleoside triphosphate hydrolases"/>
    <property type="match status" value="1"/>
</dbReference>
<dbReference type="GO" id="GO:0006302">
    <property type="term" value="P:double-strand break repair"/>
    <property type="evidence" value="ECO:0007669"/>
    <property type="project" value="TreeGrafter"/>
</dbReference>
<dbReference type="GO" id="GO:0000731">
    <property type="term" value="P:DNA synthesis involved in DNA repair"/>
    <property type="evidence" value="ECO:0007669"/>
    <property type="project" value="TreeGrafter"/>
</dbReference>
<dbReference type="InterPro" id="IPR027417">
    <property type="entry name" value="P-loop_NTPase"/>
</dbReference>
<dbReference type="EMBL" id="JACHNY010000008">
    <property type="protein sequence ID" value="MBB4619220.1"/>
    <property type="molecule type" value="Genomic_DNA"/>
</dbReference>
<evidence type="ECO:0000313" key="4">
    <source>
        <dbReference type="Proteomes" id="UP000574769"/>
    </source>
</evidence>
<dbReference type="Pfam" id="PF13166">
    <property type="entry name" value="AAA_13"/>
    <property type="match status" value="1"/>
</dbReference>
<comment type="caution">
    <text evidence="3">The sequence shown here is derived from an EMBL/GenBank/DDBJ whole genome shotgun (WGS) entry which is preliminary data.</text>
</comment>
<dbReference type="RefSeq" id="WP_066667207.1">
    <property type="nucleotide sequence ID" value="NZ_JACHNY010000008.1"/>
</dbReference>
<gene>
    <name evidence="3" type="ORF">GGQ96_003373</name>
</gene>
<feature type="coiled-coil region" evidence="1">
    <location>
        <begin position="304"/>
        <end position="353"/>
    </location>
</feature>
<dbReference type="InterPro" id="IPR026866">
    <property type="entry name" value="CR006_AAA"/>
</dbReference>
<keyword evidence="4" id="KW-1185">Reference proteome</keyword>
<sequence>MLTQIRRIKNLGVFGDYSRSPEVPDLNRYNLIYGENGSGKTTLSRLLACLEEGEHADHPDLEFTIETQSGALARGTRYGRKVRAFNSDFIEANIGGLDGPLRHILILGEENKLVAAEIKSEIDTRDARLRRIAELDASVAKLETERGRLFSGIAKTIGEATSGATLRSYRKPDAEGAFRNLTGGEQLSDEELALHHTTVHQDMMPSIVQIQEPSVRIGVDEPESAIAVARGTALRACDLAAESAQSNVLERLLGKPDIASWVEQGISLHGRHSSETCEFCARPMPAERLAALADHFSAEDQRLKARIERERDRLSAAIEGLNRIIAPDRLALYSELRDSYDAATKELDAALIELKARLGEVDATLTSKLANRTRSYEATASSDTARLAQSFTNLNAIIERHNEKTAGFDSARSTSRDAIEAHYLRSIKGQADELAERIVAATVEIALLRNGGEGLPDVRGIAALNASIAAKQAQVSNEHKGGENLTRDLCQFLGRTDLRFDSGVDGYHVMRRGRPARRLSEGEKTAIAFLYFLVQLTDRDFDMSEGVVVIDDPISSLDASAIYQAFSFLKNRTQGAKQLFILTHNFEFLRLVINWLQNIPGPRAEKTFTMVLCSETEEGRSARLAPLDRLLIDHATEYHYLFKVLHTFKSDGTILGCYHVPNIARKVLETFLDFHVPSNRSLHRKLEETDFDPHKKTAIYKFANDLSHHTGKSFDPALVAETQKNTIYLLEMIEAVAPLHYGGLKALAEA</sequence>
<dbReference type="Proteomes" id="UP000574769">
    <property type="component" value="Unassembled WGS sequence"/>
</dbReference>
<accession>A0A7W7F1B9</accession>
<dbReference type="Gene3D" id="3.40.50.300">
    <property type="entry name" value="P-loop containing nucleotide triphosphate hydrolases"/>
    <property type="match status" value="1"/>
</dbReference>
<reference evidence="3 4" key="1">
    <citation type="submission" date="2020-08" db="EMBL/GenBank/DDBJ databases">
        <title>Genomic Encyclopedia of Type Strains, Phase IV (KMG-IV): sequencing the most valuable type-strain genomes for metagenomic binning, comparative biology and taxonomic classification.</title>
        <authorList>
            <person name="Goeker M."/>
        </authorList>
    </citation>
    <scope>NUCLEOTIDE SEQUENCE [LARGE SCALE GENOMIC DNA]</scope>
    <source>
        <strain evidence="3 4">DSM 15867</strain>
    </source>
</reference>
<keyword evidence="1" id="KW-0175">Coiled coil</keyword>
<evidence type="ECO:0000259" key="2">
    <source>
        <dbReference type="Pfam" id="PF13166"/>
    </source>
</evidence>
<proteinExistence type="predicted"/>
<organism evidence="3 4">
    <name type="scientific">Sphingomonas abaci</name>
    <dbReference type="NCBI Taxonomy" id="237611"/>
    <lineage>
        <taxon>Bacteria</taxon>
        <taxon>Pseudomonadati</taxon>
        <taxon>Pseudomonadota</taxon>
        <taxon>Alphaproteobacteria</taxon>
        <taxon>Sphingomonadales</taxon>
        <taxon>Sphingomonadaceae</taxon>
        <taxon>Sphingomonas</taxon>
    </lineage>
</organism>
<evidence type="ECO:0000313" key="3">
    <source>
        <dbReference type="EMBL" id="MBB4619220.1"/>
    </source>
</evidence>
<protein>
    <submittedName>
        <fullName evidence="3">Wobble nucleotide-excising tRNase</fullName>
    </submittedName>
</protein>
<dbReference type="PANTHER" id="PTHR32182">
    <property type="entry name" value="DNA REPLICATION AND REPAIR PROTEIN RECF"/>
    <property type="match status" value="1"/>
</dbReference>
<dbReference type="AlphaFoldDB" id="A0A7W7F1B9"/>
<evidence type="ECO:0000256" key="1">
    <source>
        <dbReference type="SAM" id="Coils"/>
    </source>
</evidence>
<name>A0A7W7F1B9_9SPHN</name>
<feature type="domain" description="Protein CR006 P-loop" evidence="2">
    <location>
        <begin position="17"/>
        <end position="723"/>
    </location>
</feature>
<dbReference type="PANTHER" id="PTHR32182:SF0">
    <property type="entry name" value="DNA REPLICATION AND REPAIR PROTEIN RECF"/>
    <property type="match status" value="1"/>
</dbReference>